<feature type="binding site" evidence="6">
    <location>
        <position position="155"/>
    </location>
    <ligand>
        <name>[4Fe-4S] cluster</name>
        <dbReference type="ChEBI" id="CHEBI:49883"/>
        <note>4Fe-4S-S-AdoMet</note>
    </ligand>
</feature>
<dbReference type="Pfam" id="PF04055">
    <property type="entry name" value="Radical_SAM"/>
    <property type="match status" value="1"/>
</dbReference>
<evidence type="ECO:0000256" key="1">
    <source>
        <dbReference type="ARBA" id="ARBA00022485"/>
    </source>
</evidence>
<dbReference type="PANTHER" id="PTHR30352:SF22">
    <property type="entry name" value="PYRUVATE FORMATE-LYASE ACTIVATING ENZYME HOMOLOG"/>
    <property type="match status" value="1"/>
</dbReference>
<dbReference type="PIRSF" id="PIRSF004869">
    <property type="entry name" value="PflX_prd"/>
    <property type="match status" value="1"/>
</dbReference>
<comment type="caution">
    <text evidence="8">The sequence shown here is derived from an EMBL/GenBank/DDBJ whole genome shotgun (WGS) entry which is preliminary data.</text>
</comment>
<dbReference type="EMBL" id="QZAA01000018">
    <property type="protein sequence ID" value="RQD78443.1"/>
    <property type="molecule type" value="Genomic_DNA"/>
</dbReference>
<keyword evidence="3 6" id="KW-0479">Metal-binding</keyword>
<dbReference type="GO" id="GO:0046872">
    <property type="term" value="F:metal ion binding"/>
    <property type="evidence" value="ECO:0007669"/>
    <property type="project" value="UniProtKB-KW"/>
</dbReference>
<keyword evidence="1" id="KW-0004">4Fe-4S</keyword>
<dbReference type="PANTHER" id="PTHR30352">
    <property type="entry name" value="PYRUVATE FORMATE-LYASE-ACTIVATING ENZYME"/>
    <property type="match status" value="1"/>
</dbReference>
<evidence type="ECO:0000313" key="9">
    <source>
        <dbReference type="Proteomes" id="UP000285138"/>
    </source>
</evidence>
<keyword evidence="4 6" id="KW-0408">Iron</keyword>
<name>A0A424YJ09_9FIRM</name>
<proteinExistence type="predicted"/>
<dbReference type="GO" id="GO:0003824">
    <property type="term" value="F:catalytic activity"/>
    <property type="evidence" value="ECO:0007669"/>
    <property type="project" value="InterPro"/>
</dbReference>
<keyword evidence="5 6" id="KW-0411">Iron-sulfur</keyword>
<dbReference type="Proteomes" id="UP000285138">
    <property type="component" value="Unassembled WGS sequence"/>
</dbReference>
<dbReference type="InterPro" id="IPR034457">
    <property type="entry name" value="Organic_radical-activating"/>
</dbReference>
<dbReference type="InterPro" id="IPR016431">
    <property type="entry name" value="Pyrv-formate_lyase-activ_prd"/>
</dbReference>
<feature type="binding site" evidence="6">
    <location>
        <position position="152"/>
    </location>
    <ligand>
        <name>[4Fe-4S] cluster</name>
        <dbReference type="ChEBI" id="CHEBI:49883"/>
        <note>4Fe-4S-S-AdoMet</note>
    </ligand>
</feature>
<reference evidence="8 9" key="1">
    <citation type="submission" date="2018-08" db="EMBL/GenBank/DDBJ databases">
        <title>The metabolism and importance of syntrophic acetate oxidation coupled to methane or sulfide production in haloalkaline environments.</title>
        <authorList>
            <person name="Timmers P.H.A."/>
            <person name="Vavourakis C.D."/>
            <person name="Sorokin D.Y."/>
            <person name="Sinninghe Damste J.S."/>
            <person name="Muyzer G."/>
            <person name="Stams A.J.M."/>
            <person name="Plugge C.M."/>
        </authorList>
    </citation>
    <scope>NUCLEOTIDE SEQUENCE [LARGE SCALE GENOMIC DNA]</scope>
    <source>
        <strain evidence="8">MSAO_Bac1</strain>
    </source>
</reference>
<sequence length="367" mass="40324">MATCNYCGKESPLIGESLSLCGACVKRKDKAFDKVSRVRAASREKIGLPGRPPREAGAPRCSVCVNECQIGPGEKGYCGLRTSQGGRLVNLAGTKEKGVVSWYHDPLPTNCVADWVCPAGTGAGYPEYAYDPRVEKGYDNLAVFLGACSFDCLYCQNHQYRHMAAGLSPLRTCRELARAVKKNTSCICFFGGDPSPQLPFTIKASRLALEKNPGRILRICWETNGTMHPTLLKRICSLALETGGCIKFDLKAWQENLHQALTGVTNQRTLNNFQLAASYLGEREDPPFLVASTLLVPGYVEKEEVGALARFIARFSPHIPYSLLAFYPCHLLYDLPTTSRRQAEECREAALEAGLTRVRLGNVHLLS</sequence>
<feature type="domain" description="Radical SAM core" evidence="7">
    <location>
        <begin position="146"/>
        <end position="305"/>
    </location>
</feature>
<organism evidence="8 9">
    <name type="scientific">Candidatus Syntrophonatronum acetioxidans</name>
    <dbReference type="NCBI Taxonomy" id="1795816"/>
    <lineage>
        <taxon>Bacteria</taxon>
        <taxon>Bacillati</taxon>
        <taxon>Bacillota</taxon>
        <taxon>Clostridia</taxon>
        <taxon>Eubacteriales</taxon>
        <taxon>Syntrophomonadaceae</taxon>
        <taxon>Candidatus Syntrophonatronum</taxon>
    </lineage>
</organism>
<protein>
    <submittedName>
        <fullName evidence="8">Radical SAM protein</fullName>
    </submittedName>
</protein>
<dbReference type="Gene3D" id="3.20.20.70">
    <property type="entry name" value="Aldolase class I"/>
    <property type="match status" value="1"/>
</dbReference>
<evidence type="ECO:0000256" key="5">
    <source>
        <dbReference type="ARBA" id="ARBA00023014"/>
    </source>
</evidence>
<comment type="cofactor">
    <cofactor evidence="6">
        <name>[4Fe-4S] cluster</name>
        <dbReference type="ChEBI" id="CHEBI:49883"/>
    </cofactor>
    <text evidence="6">Binds 1 [4Fe-4S] cluster. The cluster is coordinated with 3 cysteines and an exchangeable S-adenosyl-L-methionine.</text>
</comment>
<accession>A0A424YJ09</accession>
<evidence type="ECO:0000256" key="4">
    <source>
        <dbReference type="ARBA" id="ARBA00023004"/>
    </source>
</evidence>
<evidence type="ECO:0000256" key="2">
    <source>
        <dbReference type="ARBA" id="ARBA00022691"/>
    </source>
</evidence>
<dbReference type="AlphaFoldDB" id="A0A424YJ09"/>
<evidence type="ECO:0000256" key="6">
    <source>
        <dbReference type="PIRSR" id="PIRSR004869-50"/>
    </source>
</evidence>
<evidence type="ECO:0000256" key="3">
    <source>
        <dbReference type="ARBA" id="ARBA00022723"/>
    </source>
</evidence>
<feature type="binding site" evidence="6">
    <location>
        <position position="148"/>
    </location>
    <ligand>
        <name>[4Fe-4S] cluster</name>
        <dbReference type="ChEBI" id="CHEBI:49883"/>
        <note>4Fe-4S-S-AdoMet</note>
    </ligand>
</feature>
<gene>
    <name evidence="8" type="ORF">D5R97_00375</name>
</gene>
<evidence type="ECO:0000313" key="8">
    <source>
        <dbReference type="EMBL" id="RQD78443.1"/>
    </source>
</evidence>
<evidence type="ECO:0000259" key="7">
    <source>
        <dbReference type="Pfam" id="PF04055"/>
    </source>
</evidence>
<dbReference type="InterPro" id="IPR007197">
    <property type="entry name" value="rSAM"/>
</dbReference>
<dbReference type="SUPFAM" id="SSF102114">
    <property type="entry name" value="Radical SAM enzymes"/>
    <property type="match status" value="1"/>
</dbReference>
<dbReference type="GO" id="GO:0051539">
    <property type="term" value="F:4 iron, 4 sulfur cluster binding"/>
    <property type="evidence" value="ECO:0007669"/>
    <property type="project" value="UniProtKB-KW"/>
</dbReference>
<keyword evidence="2 6" id="KW-0949">S-adenosyl-L-methionine</keyword>
<dbReference type="CDD" id="cd01335">
    <property type="entry name" value="Radical_SAM"/>
    <property type="match status" value="1"/>
</dbReference>
<dbReference type="InterPro" id="IPR058240">
    <property type="entry name" value="rSAM_sf"/>
</dbReference>
<dbReference type="InterPro" id="IPR013785">
    <property type="entry name" value="Aldolase_TIM"/>
</dbReference>
<dbReference type="SFLD" id="SFLDS00029">
    <property type="entry name" value="Radical_SAM"/>
    <property type="match status" value="1"/>
</dbReference>